<dbReference type="HOGENOM" id="CLU_004824_2_0_1"/>
<dbReference type="Gene3D" id="1.10.520.10">
    <property type="match status" value="1"/>
</dbReference>
<proteinExistence type="inferred from homology"/>
<dbReference type="PANTHER" id="PTHR31356:SF53">
    <property type="entry name" value="HEME PEROXIDASE"/>
    <property type="match status" value="1"/>
</dbReference>
<dbReference type="GO" id="GO:0004601">
    <property type="term" value="F:peroxidase activity"/>
    <property type="evidence" value="ECO:0007669"/>
    <property type="project" value="UniProtKB-KW"/>
</dbReference>
<dbReference type="GO" id="GO:0046872">
    <property type="term" value="F:metal ion binding"/>
    <property type="evidence" value="ECO:0007669"/>
    <property type="project" value="UniProtKB-UniRule"/>
</dbReference>
<dbReference type="EC" id="1.11.1.-" evidence="5"/>
<feature type="signal peptide" evidence="5">
    <location>
        <begin position="1"/>
        <end position="21"/>
    </location>
</feature>
<evidence type="ECO:0000256" key="2">
    <source>
        <dbReference type="ARBA" id="ARBA00022617"/>
    </source>
</evidence>
<sequence>MRHSLTALVASTALLIAAAQGDPTWPSEIDELEEIMFHMMEFKTRNFADTILPCTNEASGPGRQNAAEWLRLGFHDMSTADVDAGVGGLDGSIQYELDTGESLGPGFQTTLEFMSGFYTSRSSISDLIALGVYASVRSCGGLPVPIRAGRIDSSGPGPLGVPQPEHSVEMFREQFRRMGFSNAEMIQVTACGHTIGGVHDTEFPELVVAGEAPSDTTVAGFDEKVITEYLEDNTTNPLVVGPAVGYGKDSDAKIFGSDGNVTVKAMAEPNEFQRVCQQVLQKMIDVVPPGVVLTDPIQPYMVKPVDLQLALNKGASRMLFTGLIRVKTTDLDFNSIDHVQLDYKDRNGGSNCGGGSCSIKATGRGTGYGLDDSFGFFPIEATIPTESGISSFVITLVLTNGTSLYFDNNGQTYPLQDAIMLMHPQSCLIQHNGQTTVTAAVRNDRAHLPAYLFISYKVPREGLPVAGLHNMTMSMKKGDCVGAYTLYSASWTIPGGISHSARIDVISGDAEVGDMVIADSFKHAVELPGTCQDFSGPPASMCTTLAVSAPASTAAPSAAAPTTMMTRTSALARPTDSPDSTGITVAPTESDREMDEFTLTHAVTSFVGYWVNYAVNYFWG</sequence>
<reference evidence="8" key="1">
    <citation type="journal article" date="2013" name="Genome Announc.">
        <title>Draft genome sequence of the ascomycete Phaeoacremonium aleophilum strain UCR-PA7, a causal agent of the esca disease complex in grapevines.</title>
        <authorList>
            <person name="Blanco-Ulate B."/>
            <person name="Rolshausen P."/>
            <person name="Cantu D."/>
        </authorList>
    </citation>
    <scope>NUCLEOTIDE SEQUENCE [LARGE SCALE GENOMIC DNA]</scope>
    <source>
        <strain evidence="8">UCR-PA7</strain>
    </source>
</reference>
<dbReference type="OrthoDB" id="5985073at2759"/>
<dbReference type="PANTHER" id="PTHR31356">
    <property type="entry name" value="THYLAKOID LUMENAL 29 KDA PROTEIN, CHLOROPLASTIC-RELATED"/>
    <property type="match status" value="1"/>
</dbReference>
<dbReference type="Proteomes" id="UP000014074">
    <property type="component" value="Unassembled WGS sequence"/>
</dbReference>
<dbReference type="AlphaFoldDB" id="R8BEH9"/>
<dbReference type="GO" id="GO:0034599">
    <property type="term" value="P:cellular response to oxidative stress"/>
    <property type="evidence" value="ECO:0007669"/>
    <property type="project" value="InterPro"/>
</dbReference>
<dbReference type="InterPro" id="IPR010255">
    <property type="entry name" value="Haem_peroxidase_sf"/>
</dbReference>
<keyword evidence="1 5" id="KW-0575">Peroxidase</keyword>
<dbReference type="KEGG" id="tmn:UCRPA7_7057"/>
<dbReference type="RefSeq" id="XP_007917783.1">
    <property type="nucleotide sequence ID" value="XM_007919592.1"/>
</dbReference>
<evidence type="ECO:0000256" key="4">
    <source>
        <dbReference type="RuleBase" id="RU004241"/>
    </source>
</evidence>
<evidence type="ECO:0000256" key="1">
    <source>
        <dbReference type="ARBA" id="ARBA00022559"/>
    </source>
</evidence>
<protein>
    <recommendedName>
        <fullName evidence="5">Peroxidase</fullName>
        <ecNumber evidence="5">1.11.1.-</ecNumber>
    </recommendedName>
</protein>
<evidence type="ECO:0000259" key="6">
    <source>
        <dbReference type="PROSITE" id="PS50873"/>
    </source>
</evidence>
<name>R8BEH9_PHAM7</name>
<dbReference type="InterPro" id="IPR044831">
    <property type="entry name" value="Ccp1-like"/>
</dbReference>
<gene>
    <name evidence="7" type="ORF">UCRPA7_7057</name>
</gene>
<dbReference type="EMBL" id="KB933264">
    <property type="protein sequence ID" value="EON97702.1"/>
    <property type="molecule type" value="Genomic_DNA"/>
</dbReference>
<feature type="domain" description="Plant heme peroxidase family profile" evidence="6">
    <location>
        <begin position="66"/>
        <end position="332"/>
    </location>
</feature>
<keyword evidence="8" id="KW-1185">Reference proteome</keyword>
<organism evidence="7 8">
    <name type="scientific">Phaeoacremonium minimum (strain UCR-PA7)</name>
    <name type="common">Esca disease fungus</name>
    <name type="synonym">Togninia minima</name>
    <dbReference type="NCBI Taxonomy" id="1286976"/>
    <lineage>
        <taxon>Eukaryota</taxon>
        <taxon>Fungi</taxon>
        <taxon>Dikarya</taxon>
        <taxon>Ascomycota</taxon>
        <taxon>Pezizomycotina</taxon>
        <taxon>Sordariomycetes</taxon>
        <taxon>Sordariomycetidae</taxon>
        <taxon>Togniniales</taxon>
        <taxon>Togniniaceae</taxon>
        <taxon>Phaeoacremonium</taxon>
    </lineage>
</organism>
<dbReference type="InterPro" id="IPR002016">
    <property type="entry name" value="Haem_peroxidase"/>
</dbReference>
<dbReference type="GO" id="GO:0042744">
    <property type="term" value="P:hydrogen peroxide catabolic process"/>
    <property type="evidence" value="ECO:0007669"/>
    <property type="project" value="TreeGrafter"/>
</dbReference>
<keyword evidence="5" id="KW-0732">Signal</keyword>
<feature type="chain" id="PRO_5006994036" description="Peroxidase" evidence="5">
    <location>
        <begin position="22"/>
        <end position="620"/>
    </location>
</feature>
<keyword evidence="2" id="KW-0408">Iron</keyword>
<dbReference type="GeneID" id="19327779"/>
<dbReference type="Gene3D" id="1.10.420.10">
    <property type="entry name" value="Peroxidase, domain 2"/>
    <property type="match status" value="1"/>
</dbReference>
<keyword evidence="2" id="KW-0349">Heme</keyword>
<evidence type="ECO:0000256" key="5">
    <source>
        <dbReference type="RuleBase" id="RU363051"/>
    </source>
</evidence>
<dbReference type="GO" id="GO:0020037">
    <property type="term" value="F:heme binding"/>
    <property type="evidence" value="ECO:0007669"/>
    <property type="project" value="UniProtKB-UniRule"/>
</dbReference>
<dbReference type="GO" id="GO:0000302">
    <property type="term" value="P:response to reactive oxygen species"/>
    <property type="evidence" value="ECO:0007669"/>
    <property type="project" value="TreeGrafter"/>
</dbReference>
<accession>R8BEH9</accession>
<evidence type="ECO:0000313" key="8">
    <source>
        <dbReference type="Proteomes" id="UP000014074"/>
    </source>
</evidence>
<dbReference type="SUPFAM" id="SSF48113">
    <property type="entry name" value="Heme-dependent peroxidases"/>
    <property type="match status" value="1"/>
</dbReference>
<keyword evidence="3 5" id="KW-0560">Oxidoreductase</keyword>
<keyword evidence="2" id="KW-0479">Metal-binding</keyword>
<dbReference type="eggNOG" id="KOG4157">
    <property type="taxonomic scope" value="Eukaryota"/>
</dbReference>
<comment type="similarity">
    <text evidence="4">Belongs to the peroxidase family.</text>
</comment>
<dbReference type="PROSITE" id="PS50873">
    <property type="entry name" value="PEROXIDASE_4"/>
    <property type="match status" value="1"/>
</dbReference>
<evidence type="ECO:0000256" key="3">
    <source>
        <dbReference type="ARBA" id="ARBA00023002"/>
    </source>
</evidence>
<dbReference type="Pfam" id="PF00141">
    <property type="entry name" value="peroxidase"/>
    <property type="match status" value="1"/>
</dbReference>
<evidence type="ECO:0000313" key="7">
    <source>
        <dbReference type="EMBL" id="EON97702.1"/>
    </source>
</evidence>